<feature type="coiled-coil region" evidence="4">
    <location>
        <begin position="118"/>
        <end position="173"/>
    </location>
</feature>
<dbReference type="InterPro" id="IPR000160">
    <property type="entry name" value="GGDEF_dom"/>
</dbReference>
<dbReference type="Gene3D" id="3.30.70.270">
    <property type="match status" value="1"/>
</dbReference>
<evidence type="ECO:0000256" key="1">
    <source>
        <dbReference type="ARBA" id="ARBA00001946"/>
    </source>
</evidence>
<name>A0A7W8DEH0_9GAMM</name>
<gene>
    <name evidence="6" type="ORF">HNQ58_001596</name>
</gene>
<comment type="cofactor">
    <cofactor evidence="1">
        <name>Mg(2+)</name>
        <dbReference type="ChEBI" id="CHEBI:18420"/>
    </cofactor>
</comment>
<comment type="caution">
    <text evidence="6">The sequence shown here is derived from an EMBL/GenBank/DDBJ whole genome shotgun (WGS) entry which is preliminary data.</text>
</comment>
<dbReference type="PANTHER" id="PTHR45138:SF9">
    <property type="entry name" value="DIGUANYLATE CYCLASE DGCM-RELATED"/>
    <property type="match status" value="1"/>
</dbReference>
<evidence type="ECO:0000256" key="3">
    <source>
        <dbReference type="ARBA" id="ARBA00034247"/>
    </source>
</evidence>
<evidence type="ECO:0000313" key="7">
    <source>
        <dbReference type="Proteomes" id="UP000519004"/>
    </source>
</evidence>
<sequence length="329" mass="36297">MADILPLNLDQIPAPCWVSDDSGAIRDCNQRLSLWAQLKGCHPSAGDALSMSQWLTPASRIFFETHVWPTLRHDGAVTEIFAYWHVAGCRVGAYVSASRLQAGPDSRYLWLLFAAEDRQAYEAALLQAQQRAQAQAEQLREAHARLRTLNAQLQQQIRQTEQEARQLAELSATDALTGVGNRRSLQALSHALSARPDLDKPCSVLMIDVDHFKAINDRYGHARGDEVLVALAQRLKRCARQGDYVVRYGGEEFALVLPATDARQAQAIAERIHQEIARNRLAGLSVTVSIGVATATSPEADLYEVLQHADEALYRAKAAGRNTTVCHTA</sequence>
<dbReference type="PROSITE" id="PS50887">
    <property type="entry name" value="GGDEF"/>
    <property type="match status" value="1"/>
</dbReference>
<dbReference type="InterPro" id="IPR050469">
    <property type="entry name" value="Diguanylate_Cyclase"/>
</dbReference>
<accession>A0A7W8DEH0</accession>
<dbReference type="CDD" id="cd01949">
    <property type="entry name" value="GGDEF"/>
    <property type="match status" value="1"/>
</dbReference>
<dbReference type="Proteomes" id="UP000519004">
    <property type="component" value="Unassembled WGS sequence"/>
</dbReference>
<evidence type="ECO:0000259" key="5">
    <source>
        <dbReference type="PROSITE" id="PS50887"/>
    </source>
</evidence>
<dbReference type="InterPro" id="IPR043128">
    <property type="entry name" value="Rev_trsase/Diguanyl_cyclase"/>
</dbReference>
<evidence type="ECO:0000256" key="2">
    <source>
        <dbReference type="ARBA" id="ARBA00012528"/>
    </source>
</evidence>
<dbReference type="GO" id="GO:0005886">
    <property type="term" value="C:plasma membrane"/>
    <property type="evidence" value="ECO:0007669"/>
    <property type="project" value="TreeGrafter"/>
</dbReference>
<dbReference type="EMBL" id="JACHHX010000009">
    <property type="protein sequence ID" value="MBB5015692.1"/>
    <property type="molecule type" value="Genomic_DNA"/>
</dbReference>
<keyword evidence="4" id="KW-0175">Coiled coil</keyword>
<protein>
    <recommendedName>
        <fullName evidence="2">diguanylate cyclase</fullName>
        <ecNumber evidence="2">2.7.7.65</ecNumber>
    </recommendedName>
</protein>
<dbReference type="AlphaFoldDB" id="A0A7W8DEH0"/>
<dbReference type="Pfam" id="PF00990">
    <property type="entry name" value="GGDEF"/>
    <property type="match status" value="1"/>
</dbReference>
<evidence type="ECO:0000313" key="6">
    <source>
        <dbReference type="EMBL" id="MBB5015692.1"/>
    </source>
</evidence>
<evidence type="ECO:0000256" key="4">
    <source>
        <dbReference type="SAM" id="Coils"/>
    </source>
</evidence>
<dbReference type="SUPFAM" id="SSF55073">
    <property type="entry name" value="Nucleotide cyclase"/>
    <property type="match status" value="1"/>
</dbReference>
<comment type="catalytic activity">
    <reaction evidence="3">
        <text>2 GTP = 3',3'-c-di-GMP + 2 diphosphate</text>
        <dbReference type="Rhea" id="RHEA:24898"/>
        <dbReference type="ChEBI" id="CHEBI:33019"/>
        <dbReference type="ChEBI" id="CHEBI:37565"/>
        <dbReference type="ChEBI" id="CHEBI:58805"/>
        <dbReference type="EC" id="2.7.7.65"/>
    </reaction>
</comment>
<dbReference type="SMART" id="SM00267">
    <property type="entry name" value="GGDEF"/>
    <property type="match status" value="1"/>
</dbReference>
<dbReference type="EC" id="2.7.7.65" evidence="2"/>
<organism evidence="6 7">
    <name type="scientific">Rehaibacterium terrae</name>
    <dbReference type="NCBI Taxonomy" id="1341696"/>
    <lineage>
        <taxon>Bacteria</taxon>
        <taxon>Pseudomonadati</taxon>
        <taxon>Pseudomonadota</taxon>
        <taxon>Gammaproteobacteria</taxon>
        <taxon>Lysobacterales</taxon>
        <taxon>Lysobacteraceae</taxon>
        <taxon>Rehaibacterium</taxon>
    </lineage>
</organism>
<keyword evidence="7" id="KW-1185">Reference proteome</keyword>
<dbReference type="NCBIfam" id="TIGR00254">
    <property type="entry name" value="GGDEF"/>
    <property type="match status" value="1"/>
</dbReference>
<reference evidence="6 7" key="1">
    <citation type="submission" date="2020-08" db="EMBL/GenBank/DDBJ databases">
        <title>Genomic Encyclopedia of Type Strains, Phase IV (KMG-IV): sequencing the most valuable type-strain genomes for metagenomic binning, comparative biology and taxonomic classification.</title>
        <authorList>
            <person name="Goeker M."/>
        </authorList>
    </citation>
    <scope>NUCLEOTIDE SEQUENCE [LARGE SCALE GENOMIC DNA]</scope>
    <source>
        <strain evidence="6 7">DSM 25897</strain>
    </source>
</reference>
<dbReference type="GO" id="GO:0043709">
    <property type="term" value="P:cell adhesion involved in single-species biofilm formation"/>
    <property type="evidence" value="ECO:0007669"/>
    <property type="project" value="TreeGrafter"/>
</dbReference>
<dbReference type="RefSeq" id="WP_183948367.1">
    <property type="nucleotide sequence ID" value="NZ_JACHHX010000009.1"/>
</dbReference>
<dbReference type="GO" id="GO:0016787">
    <property type="term" value="F:hydrolase activity"/>
    <property type="evidence" value="ECO:0007669"/>
    <property type="project" value="UniProtKB-KW"/>
</dbReference>
<dbReference type="FunFam" id="3.30.70.270:FF:000001">
    <property type="entry name" value="Diguanylate cyclase domain protein"/>
    <property type="match status" value="1"/>
</dbReference>
<keyword evidence="6" id="KW-0378">Hydrolase</keyword>
<dbReference type="PANTHER" id="PTHR45138">
    <property type="entry name" value="REGULATORY COMPONENTS OF SENSORY TRANSDUCTION SYSTEM"/>
    <property type="match status" value="1"/>
</dbReference>
<dbReference type="InterPro" id="IPR029787">
    <property type="entry name" value="Nucleotide_cyclase"/>
</dbReference>
<proteinExistence type="predicted"/>
<feature type="domain" description="GGDEF" evidence="5">
    <location>
        <begin position="200"/>
        <end position="329"/>
    </location>
</feature>
<dbReference type="GO" id="GO:1902201">
    <property type="term" value="P:negative regulation of bacterial-type flagellum-dependent cell motility"/>
    <property type="evidence" value="ECO:0007669"/>
    <property type="project" value="TreeGrafter"/>
</dbReference>
<dbReference type="GO" id="GO:0052621">
    <property type="term" value="F:diguanylate cyclase activity"/>
    <property type="evidence" value="ECO:0007669"/>
    <property type="project" value="UniProtKB-EC"/>
</dbReference>